<feature type="compositionally biased region" description="Polar residues" evidence="1">
    <location>
        <begin position="326"/>
        <end position="336"/>
    </location>
</feature>
<dbReference type="eggNOG" id="ENOG502QQ2V">
    <property type="taxonomic scope" value="Eukaryota"/>
</dbReference>
<proteinExistence type="predicted"/>
<dbReference type="Proteomes" id="UP000006310">
    <property type="component" value="Chromosome 4"/>
</dbReference>
<dbReference type="RefSeq" id="XP_022464173.1">
    <property type="nucleotide sequence ID" value="XM_022607593.1"/>
</dbReference>
<dbReference type="Gene3D" id="1.20.1270.60">
    <property type="entry name" value="Arfaptin homology (AH) domain/BAR domain"/>
    <property type="match status" value="1"/>
</dbReference>
<dbReference type="Pfam" id="PF10455">
    <property type="entry name" value="BAR_2"/>
    <property type="match status" value="1"/>
</dbReference>
<dbReference type="InterPro" id="IPR018859">
    <property type="entry name" value="BAR_dom-cont"/>
</dbReference>
<dbReference type="KEGG" id="kng:KNAG_0D01760"/>
<organism evidence="2 3">
    <name type="scientific">Huiozyma naganishii (strain ATCC MYA-139 / BCRC 22969 / CBS 8797 / KCTC 17520 / NBRC 10181 / NCYC 3082 / Yp74L-3)</name>
    <name type="common">Yeast</name>
    <name type="synonym">Kazachstania naganishii</name>
    <dbReference type="NCBI Taxonomy" id="1071383"/>
    <lineage>
        <taxon>Eukaryota</taxon>
        <taxon>Fungi</taxon>
        <taxon>Dikarya</taxon>
        <taxon>Ascomycota</taxon>
        <taxon>Saccharomycotina</taxon>
        <taxon>Saccharomycetes</taxon>
        <taxon>Saccharomycetales</taxon>
        <taxon>Saccharomycetaceae</taxon>
        <taxon>Huiozyma</taxon>
    </lineage>
</organism>
<keyword evidence="3" id="KW-1185">Reference proteome</keyword>
<gene>
    <name evidence="2" type="primary">KNAG0D01760</name>
    <name evidence="2" type="ordered locus">KNAG_0D01760</name>
</gene>
<evidence type="ECO:0000313" key="3">
    <source>
        <dbReference type="Proteomes" id="UP000006310"/>
    </source>
</evidence>
<dbReference type="SUPFAM" id="SSF103657">
    <property type="entry name" value="BAR/IMD domain-like"/>
    <property type="match status" value="1"/>
</dbReference>
<dbReference type="OMA" id="NIMFATR"/>
<reference evidence="2 3" key="1">
    <citation type="journal article" date="2011" name="Proc. Natl. Acad. Sci. U.S.A.">
        <title>Evolutionary erosion of yeast sex chromosomes by mating-type switching accidents.</title>
        <authorList>
            <person name="Gordon J.L."/>
            <person name="Armisen D."/>
            <person name="Proux-Wera E."/>
            <person name="Oheigeartaigh S.S."/>
            <person name="Byrne K.P."/>
            <person name="Wolfe K.H."/>
        </authorList>
    </citation>
    <scope>NUCLEOTIDE SEQUENCE [LARGE SCALE GENOMIC DNA]</scope>
    <source>
        <strain evidence="3">ATCC MYA-139 / BCRC 22969 / CBS 8797 / CCRC 22969 / KCTC 17520 / NBRC 10181 / NCYC 3082</strain>
    </source>
</reference>
<evidence type="ECO:0000313" key="2">
    <source>
        <dbReference type="EMBL" id="CCK69927.1"/>
    </source>
</evidence>
<feature type="compositionally biased region" description="Low complexity" evidence="1">
    <location>
        <begin position="307"/>
        <end position="322"/>
    </location>
</feature>
<feature type="region of interest" description="Disordered" evidence="1">
    <location>
        <begin position="307"/>
        <end position="342"/>
    </location>
</feature>
<dbReference type="EMBL" id="HE978317">
    <property type="protein sequence ID" value="CCK69927.1"/>
    <property type="molecule type" value="Genomic_DNA"/>
</dbReference>
<protein>
    <recommendedName>
        <fullName evidence="4">BAR domain-containing protein</fullName>
    </recommendedName>
</protein>
<dbReference type="AlphaFoldDB" id="J7RXU4"/>
<evidence type="ECO:0000256" key="1">
    <source>
        <dbReference type="SAM" id="MobiDB-lite"/>
    </source>
</evidence>
<dbReference type="GeneID" id="34525616"/>
<reference evidence="3" key="2">
    <citation type="submission" date="2012-08" db="EMBL/GenBank/DDBJ databases">
        <title>Genome sequence of Kazachstania naganishii.</title>
        <authorList>
            <person name="Gordon J.L."/>
            <person name="Armisen D."/>
            <person name="Proux-Wera E."/>
            <person name="OhEigeartaigh S.S."/>
            <person name="Byrne K.P."/>
            <person name="Wolfe K.H."/>
        </authorList>
    </citation>
    <scope>NUCLEOTIDE SEQUENCE [LARGE SCALE GENOMIC DNA]</scope>
    <source>
        <strain evidence="3">ATCC MYA-139 / BCRC 22969 / CBS 8797 / CCRC 22969 / KCTC 17520 / NBRC 10181 / NCYC 3082</strain>
    </source>
</reference>
<accession>J7RXU4</accession>
<dbReference type="InterPro" id="IPR027267">
    <property type="entry name" value="AH/BAR_dom_sf"/>
</dbReference>
<dbReference type="CDD" id="cd07600">
    <property type="entry name" value="BAR_Gvp36"/>
    <property type="match status" value="1"/>
</dbReference>
<dbReference type="HOGENOM" id="CLU_059017_0_0_1"/>
<dbReference type="OrthoDB" id="5549748at2759"/>
<name>J7RXU4_HUIN7</name>
<evidence type="ECO:0008006" key="4">
    <source>
        <dbReference type="Google" id="ProtNLM"/>
    </source>
</evidence>
<sequence>MSSFNSFASSLNKTLYDFGSSVSQKTQEFSRDLPSLAQTTQRLVQEKLGQVTDISQLPQEYLELEKRVDALKLVHEHFLQVTAIYENESYDYPKYVRDSVNEWSRTVATRVSELRHVSSAAEAQHVIAAPTQETEPKTLHYALSKVALNGSQLVDNLDAPRTPRETQLSSGLLEFSGVEAELAQARLEQDAAVKAQFNEKLRGQLSGEIARAAAARKEVFQKRLQYDVARTNLLNAKPEKEASLRVQMETLEDEFAQCTEHATIVMQEVLSQADLLGAVRRLAAAQHAYHERSAAILEGFLGAAEASAATTATTAPDTSAADVSPDASTAGDTSTPIDLDDE</sequence>